<protein>
    <submittedName>
        <fullName evidence="2">Uncharacterized protein</fullName>
    </submittedName>
</protein>
<dbReference type="Proteomes" id="UP000314294">
    <property type="component" value="Unassembled WGS sequence"/>
</dbReference>
<keyword evidence="3" id="KW-1185">Reference proteome</keyword>
<evidence type="ECO:0000313" key="2">
    <source>
        <dbReference type="EMBL" id="TNN84899.1"/>
    </source>
</evidence>
<dbReference type="AlphaFoldDB" id="A0A4Z2J3V0"/>
<proteinExistence type="predicted"/>
<feature type="region of interest" description="Disordered" evidence="1">
    <location>
        <begin position="44"/>
        <end position="68"/>
    </location>
</feature>
<accession>A0A4Z2J3V0</accession>
<evidence type="ECO:0000313" key="3">
    <source>
        <dbReference type="Proteomes" id="UP000314294"/>
    </source>
</evidence>
<reference evidence="2 3" key="1">
    <citation type="submission" date="2019-03" db="EMBL/GenBank/DDBJ databases">
        <title>First draft genome of Liparis tanakae, snailfish: a comprehensive survey of snailfish specific genes.</title>
        <authorList>
            <person name="Kim W."/>
            <person name="Song I."/>
            <person name="Jeong J.-H."/>
            <person name="Kim D."/>
            <person name="Kim S."/>
            <person name="Ryu S."/>
            <person name="Song J.Y."/>
            <person name="Lee S.K."/>
        </authorList>
    </citation>
    <scope>NUCLEOTIDE SEQUENCE [LARGE SCALE GENOMIC DNA]</scope>
    <source>
        <tissue evidence="2">Muscle</tissue>
    </source>
</reference>
<organism evidence="2 3">
    <name type="scientific">Liparis tanakae</name>
    <name type="common">Tanaka's snailfish</name>
    <dbReference type="NCBI Taxonomy" id="230148"/>
    <lineage>
        <taxon>Eukaryota</taxon>
        <taxon>Metazoa</taxon>
        <taxon>Chordata</taxon>
        <taxon>Craniata</taxon>
        <taxon>Vertebrata</taxon>
        <taxon>Euteleostomi</taxon>
        <taxon>Actinopterygii</taxon>
        <taxon>Neopterygii</taxon>
        <taxon>Teleostei</taxon>
        <taxon>Neoteleostei</taxon>
        <taxon>Acanthomorphata</taxon>
        <taxon>Eupercaria</taxon>
        <taxon>Perciformes</taxon>
        <taxon>Cottioidei</taxon>
        <taxon>Cottales</taxon>
        <taxon>Liparidae</taxon>
        <taxon>Liparis</taxon>
    </lineage>
</organism>
<gene>
    <name evidence="2" type="ORF">EYF80_004944</name>
</gene>
<name>A0A4Z2J3V0_9TELE</name>
<sequence length="138" mass="15576">MVGEEEERREGERKRRGECFCVQFRIPGFSRHLIAMNLSSADDTMMAKSRREKEGPAEKDVRYEQADEDTGGQIELAVQRQWWIVIYEAILGEQASGSKCHPVGRRVPQRQQEKGCVRCGLRRTVSPGAHGTDTAAEA</sequence>
<dbReference type="EMBL" id="SRLO01000024">
    <property type="protein sequence ID" value="TNN84899.1"/>
    <property type="molecule type" value="Genomic_DNA"/>
</dbReference>
<evidence type="ECO:0000256" key="1">
    <source>
        <dbReference type="SAM" id="MobiDB-lite"/>
    </source>
</evidence>
<comment type="caution">
    <text evidence="2">The sequence shown here is derived from an EMBL/GenBank/DDBJ whole genome shotgun (WGS) entry which is preliminary data.</text>
</comment>
<feature type="compositionally biased region" description="Basic and acidic residues" evidence="1">
    <location>
        <begin position="49"/>
        <end position="65"/>
    </location>
</feature>